<dbReference type="Pfam" id="PF01875">
    <property type="entry name" value="Memo"/>
    <property type="match status" value="1"/>
</dbReference>
<keyword evidence="3" id="KW-1185">Reference proteome</keyword>
<dbReference type="InterPro" id="IPR002737">
    <property type="entry name" value="MEMO1_fam"/>
</dbReference>
<dbReference type="EMBL" id="FWXY01000010">
    <property type="protein sequence ID" value="SMC79439.1"/>
    <property type="molecule type" value="Genomic_DNA"/>
</dbReference>
<organism evidence="2 3">
    <name type="scientific">Desulfocicer vacuolatum DSM 3385</name>
    <dbReference type="NCBI Taxonomy" id="1121400"/>
    <lineage>
        <taxon>Bacteria</taxon>
        <taxon>Pseudomonadati</taxon>
        <taxon>Thermodesulfobacteriota</taxon>
        <taxon>Desulfobacteria</taxon>
        <taxon>Desulfobacterales</taxon>
        <taxon>Desulfobacteraceae</taxon>
        <taxon>Desulfocicer</taxon>
    </lineage>
</organism>
<dbReference type="CDD" id="cd07361">
    <property type="entry name" value="MEMO_like"/>
    <property type="match status" value="1"/>
</dbReference>
<evidence type="ECO:0000313" key="3">
    <source>
        <dbReference type="Proteomes" id="UP000192418"/>
    </source>
</evidence>
<dbReference type="STRING" id="1121400.SAMN02746065_11097"/>
<dbReference type="Proteomes" id="UP000192418">
    <property type="component" value="Unassembled WGS sequence"/>
</dbReference>
<gene>
    <name evidence="2" type="ORF">SAMN02746065_11097</name>
</gene>
<evidence type="ECO:0000256" key="1">
    <source>
        <dbReference type="ARBA" id="ARBA00006315"/>
    </source>
</evidence>
<dbReference type="PANTHER" id="PTHR11060:SF0">
    <property type="entry name" value="PROTEIN MEMO1"/>
    <property type="match status" value="1"/>
</dbReference>
<reference evidence="2 3" key="1">
    <citation type="submission" date="2017-04" db="EMBL/GenBank/DDBJ databases">
        <authorList>
            <person name="Afonso C.L."/>
            <person name="Miller P.J."/>
            <person name="Scott M.A."/>
            <person name="Spackman E."/>
            <person name="Goraichik I."/>
            <person name="Dimitrov K.M."/>
            <person name="Suarez D.L."/>
            <person name="Swayne D.E."/>
        </authorList>
    </citation>
    <scope>NUCLEOTIDE SEQUENCE [LARGE SCALE GENOMIC DNA]</scope>
    <source>
        <strain evidence="2 3">DSM 3385</strain>
    </source>
</reference>
<accession>A0A1W2C2N0</accession>
<evidence type="ECO:0000313" key="2">
    <source>
        <dbReference type="EMBL" id="SMC79439.1"/>
    </source>
</evidence>
<dbReference type="AlphaFoldDB" id="A0A1W2C2N0"/>
<dbReference type="OrthoDB" id="9785549at2"/>
<name>A0A1W2C2N0_9BACT</name>
<proteinExistence type="inferred from homology"/>
<dbReference type="PANTHER" id="PTHR11060">
    <property type="entry name" value="PROTEIN MEMO1"/>
    <property type="match status" value="1"/>
</dbReference>
<sequence>MMRKKAQFAGSWYPSGARECQREIEAFVQCETVPEGDFQCGIVPHAGWFFSGGIACRVMATLAKSNRPDLVLVFGMHMHGHDSPRILARGGWETPLGSLDVHESYVRELSKKVAFEQDTPHTFPGDNTIEVQLPLIKYFFPNATMVPVGVPPSPVAQQLGRAAVAVAADMGLDTVVLGSTDLTHYGENFGFTPVGTGPESLEWMEKENDAKALDAILSMDGDKILYQGEKHRNMCCAGAVAATVAAATAMGAVKPMRLDYATSYDKSPGTDFVGYTGVLFGQ</sequence>
<comment type="similarity">
    <text evidence="1">Belongs to the MEMO1 family.</text>
</comment>
<dbReference type="RefSeq" id="WP_084069291.1">
    <property type="nucleotide sequence ID" value="NZ_FWXY01000010.1"/>
</dbReference>
<protein>
    <recommendedName>
        <fullName evidence="4">AmmeMemoRadiSam system protein B</fullName>
    </recommendedName>
</protein>
<dbReference type="NCBIfam" id="TIGR04336">
    <property type="entry name" value="AmmeMemoSam_B"/>
    <property type="match status" value="1"/>
</dbReference>
<evidence type="ECO:0008006" key="4">
    <source>
        <dbReference type="Google" id="ProtNLM"/>
    </source>
</evidence>
<dbReference type="Gene3D" id="3.40.830.10">
    <property type="entry name" value="LigB-like"/>
    <property type="match status" value="1"/>
</dbReference>